<feature type="compositionally biased region" description="Basic and acidic residues" evidence="1">
    <location>
        <begin position="197"/>
        <end position="207"/>
    </location>
</feature>
<feature type="region of interest" description="Disordered" evidence="1">
    <location>
        <begin position="177"/>
        <end position="213"/>
    </location>
</feature>
<organism evidence="2 3">
    <name type="scientific">Nocardioides perillae</name>
    <dbReference type="NCBI Taxonomy" id="1119534"/>
    <lineage>
        <taxon>Bacteria</taxon>
        <taxon>Bacillati</taxon>
        <taxon>Actinomycetota</taxon>
        <taxon>Actinomycetes</taxon>
        <taxon>Propionibacteriales</taxon>
        <taxon>Nocardioidaceae</taxon>
        <taxon>Nocardioides</taxon>
    </lineage>
</organism>
<gene>
    <name evidence="2" type="ORF">BJ989_003207</name>
</gene>
<protein>
    <recommendedName>
        <fullName evidence="4">Cytoplasmic protein</fullName>
    </recommendedName>
</protein>
<dbReference type="AlphaFoldDB" id="A0A7Y9RYH1"/>
<evidence type="ECO:0000256" key="1">
    <source>
        <dbReference type="SAM" id="MobiDB-lite"/>
    </source>
</evidence>
<reference evidence="2 3" key="1">
    <citation type="submission" date="2020-07" db="EMBL/GenBank/DDBJ databases">
        <title>Sequencing the genomes of 1000 actinobacteria strains.</title>
        <authorList>
            <person name="Klenk H.-P."/>
        </authorList>
    </citation>
    <scope>NUCLEOTIDE SEQUENCE [LARGE SCALE GENOMIC DNA]</scope>
    <source>
        <strain evidence="2 3">DSM 24552</strain>
    </source>
</reference>
<feature type="compositionally biased region" description="Basic residues" evidence="1">
    <location>
        <begin position="183"/>
        <end position="196"/>
    </location>
</feature>
<evidence type="ECO:0008006" key="4">
    <source>
        <dbReference type="Google" id="ProtNLM"/>
    </source>
</evidence>
<keyword evidence="3" id="KW-1185">Reference proteome</keyword>
<dbReference type="Proteomes" id="UP000544110">
    <property type="component" value="Unassembled WGS sequence"/>
</dbReference>
<proteinExistence type="predicted"/>
<sequence>MQTFLPYPDFERSARALDAKRLGKQRVETIQVVRALTVPGYGWANHPAVLMWKGHEEALGRYGFVCCEVWTELGFGDTCAATIGADLARVGIEQVRTEAELAAAGALPSWLGDEALHLSHRSALVRKDPDHYRPLFPDAPDDLPYRWPVRSEAAVEAEARKAEAAVRRKQRALERRLEEAEKAHRKRSRAAKKAWRTRRENERRAAREGVSPR</sequence>
<dbReference type="NCBIfam" id="NF038085">
    <property type="entry name" value="MSMEG_6728_fam"/>
    <property type="match status" value="1"/>
</dbReference>
<accession>A0A7Y9RYH1</accession>
<evidence type="ECO:0000313" key="3">
    <source>
        <dbReference type="Proteomes" id="UP000544110"/>
    </source>
</evidence>
<comment type="caution">
    <text evidence="2">The sequence shown here is derived from an EMBL/GenBank/DDBJ whole genome shotgun (WGS) entry which is preliminary data.</text>
</comment>
<dbReference type="Pfam" id="PF03013">
    <property type="entry name" value="Pyr_excise"/>
    <property type="match status" value="1"/>
</dbReference>
<name>A0A7Y9RYH1_9ACTN</name>
<dbReference type="InterPro" id="IPR004260">
    <property type="entry name" value="Pyr-dimer_DNA_glycosylase"/>
</dbReference>
<dbReference type="RefSeq" id="WP_179519085.1">
    <property type="nucleotide sequence ID" value="NZ_JACCAC010000001.1"/>
</dbReference>
<evidence type="ECO:0000313" key="2">
    <source>
        <dbReference type="EMBL" id="NYG56903.1"/>
    </source>
</evidence>
<dbReference type="EMBL" id="JACCAC010000001">
    <property type="protein sequence ID" value="NYG56903.1"/>
    <property type="molecule type" value="Genomic_DNA"/>
</dbReference>